<dbReference type="NCBIfam" id="TIGR01451">
    <property type="entry name" value="B_ant_repeat"/>
    <property type="match status" value="1"/>
</dbReference>
<feature type="transmembrane region" description="Helical" evidence="2">
    <location>
        <begin position="2001"/>
        <end position="2019"/>
    </location>
</feature>
<feature type="domain" description="DUF7601" evidence="4">
    <location>
        <begin position="1350"/>
        <end position="1457"/>
    </location>
</feature>
<dbReference type="SUPFAM" id="SSF49401">
    <property type="entry name" value="Bacterial adhesins"/>
    <property type="match status" value="1"/>
</dbReference>
<keyword evidence="2" id="KW-0472">Membrane</keyword>
<keyword evidence="2" id="KW-1133">Transmembrane helix</keyword>
<evidence type="ECO:0000259" key="4">
    <source>
        <dbReference type="Pfam" id="PF24547"/>
    </source>
</evidence>
<protein>
    <submittedName>
        <fullName evidence="5">DUF5979 domain-containing protein</fullName>
    </submittedName>
</protein>
<dbReference type="EMBL" id="JBHTAI010000009">
    <property type="protein sequence ID" value="MFC7149924.1"/>
    <property type="molecule type" value="Genomic_DNA"/>
</dbReference>
<keyword evidence="6" id="KW-1185">Reference proteome</keyword>
<dbReference type="Proteomes" id="UP001596378">
    <property type="component" value="Unassembled WGS sequence"/>
</dbReference>
<proteinExistence type="predicted"/>
<comment type="caution">
    <text evidence="5">The sequence shown here is derived from an EMBL/GenBank/DDBJ whole genome shotgun (WGS) entry which is preliminary data.</text>
</comment>
<dbReference type="Gene3D" id="2.60.40.1140">
    <property type="entry name" value="Collagen-binding surface protein Cna, B-type domain"/>
    <property type="match status" value="3"/>
</dbReference>
<evidence type="ECO:0000313" key="6">
    <source>
        <dbReference type="Proteomes" id="UP001596378"/>
    </source>
</evidence>
<dbReference type="InterPro" id="IPR047589">
    <property type="entry name" value="DUF11_rpt"/>
</dbReference>
<evidence type="ECO:0000313" key="5">
    <source>
        <dbReference type="EMBL" id="MFC7149924.1"/>
    </source>
</evidence>
<accession>A0ABW2FD56</accession>
<feature type="compositionally biased region" description="Low complexity" evidence="1">
    <location>
        <begin position="1878"/>
        <end position="1970"/>
    </location>
</feature>
<keyword evidence="3" id="KW-0732">Signal</keyword>
<feature type="signal peptide" evidence="3">
    <location>
        <begin position="1"/>
        <end position="37"/>
    </location>
</feature>
<dbReference type="InterPro" id="IPR008969">
    <property type="entry name" value="CarboxyPept-like_regulatory"/>
</dbReference>
<evidence type="ECO:0000256" key="1">
    <source>
        <dbReference type="SAM" id="MobiDB-lite"/>
    </source>
</evidence>
<dbReference type="InterPro" id="IPR055382">
    <property type="entry name" value="DUF7601"/>
</dbReference>
<dbReference type="Pfam" id="PF24547">
    <property type="entry name" value="DUF7601"/>
    <property type="match status" value="3"/>
</dbReference>
<evidence type="ECO:0000256" key="3">
    <source>
        <dbReference type="SAM" id="SignalP"/>
    </source>
</evidence>
<name>A0ABW2FD56_9BACL</name>
<dbReference type="InterPro" id="IPR008966">
    <property type="entry name" value="Adhesion_dom_sf"/>
</dbReference>
<evidence type="ECO:0000256" key="2">
    <source>
        <dbReference type="SAM" id="Phobius"/>
    </source>
</evidence>
<dbReference type="Gene3D" id="2.60.40.10">
    <property type="entry name" value="Immunoglobulins"/>
    <property type="match status" value="1"/>
</dbReference>
<organism evidence="5 6">
    <name type="scientific">Cohnella cellulosilytica</name>
    <dbReference type="NCBI Taxonomy" id="986710"/>
    <lineage>
        <taxon>Bacteria</taxon>
        <taxon>Bacillati</taxon>
        <taxon>Bacillota</taxon>
        <taxon>Bacilli</taxon>
        <taxon>Bacillales</taxon>
        <taxon>Paenibacillaceae</taxon>
        <taxon>Cohnella</taxon>
    </lineage>
</organism>
<reference evidence="6" key="1">
    <citation type="journal article" date="2019" name="Int. J. Syst. Evol. Microbiol.">
        <title>The Global Catalogue of Microorganisms (GCM) 10K type strain sequencing project: providing services to taxonomists for standard genome sequencing and annotation.</title>
        <authorList>
            <consortium name="The Broad Institute Genomics Platform"/>
            <consortium name="The Broad Institute Genome Sequencing Center for Infectious Disease"/>
            <person name="Wu L."/>
            <person name="Ma J."/>
        </authorList>
    </citation>
    <scope>NUCLEOTIDE SEQUENCE [LARGE SCALE GENOMIC DNA]</scope>
    <source>
        <strain evidence="6">KCTC 12907</strain>
    </source>
</reference>
<dbReference type="InterPro" id="IPR013783">
    <property type="entry name" value="Ig-like_fold"/>
</dbReference>
<feature type="region of interest" description="Disordered" evidence="1">
    <location>
        <begin position="1877"/>
        <end position="2000"/>
    </location>
</feature>
<gene>
    <name evidence="5" type="ORF">ACFQMJ_15465</name>
</gene>
<feature type="domain" description="DUF7601" evidence="4">
    <location>
        <begin position="1235"/>
        <end position="1346"/>
    </location>
</feature>
<feature type="domain" description="DUF7601" evidence="4">
    <location>
        <begin position="1462"/>
        <end position="1572"/>
    </location>
</feature>
<dbReference type="SUPFAM" id="SSF49464">
    <property type="entry name" value="Carboxypeptidase regulatory domain-like"/>
    <property type="match status" value="1"/>
</dbReference>
<sequence length="2027" mass="217445">MARKRIFTRKPIWYKSALSVCLAILLALQTVTFTASANQLDEPEFTAPESSVTEAVYDDPLAGPMFMPLAAGPTDKTAVLANANPMFNLTVKQGDPATVIPEGGEINGRDNFTLALADISVPTRGDDPDAPQETVIQLGDYAILDKASYFPDVNLTPAGPMSISQGSLKIATVQFFADAIQITFDGQGVYDGSKNSVKIGFSANAKAADQSPGGGGDTSIFGEGFKFVNSSLVPVYRIAASSQSKSGHYTWISNSAFGEGAAAWRVIAAANDKDDPSIQMKLDNLTVIDSLADAGPYVAGSFRLYKAQTTVDANGNIQQVAPPVEVPDAGEPIFDPDSGTLTYKLPDGFGSSAAYLDFKTWIPKSKWYNEFEGVNGGLVGSTSSHVALGIQATLAAENGIDTLAGPTGITAALTPDWIQQTGAIGPKDTHGNRLITWTITVNQRNTHLGDTPVEGLKDLTITDALPAGTEFVSADYTVDGVDRGEITPVNDVFDIGDTDGPVRLRIVTKVTDSNISTFTNVPRANWKLANSQGVDWNNDAVGTAPNGVTATTKIVIGAHAFTKAAETHTSYAYSLYNVAGAKWAIGLTLQYDLENPVVYDLLVHGDSLDVLDGVDEVEEDPEVTPAVLAAIKSRIDNKQLWQKYREGSLTVSNGLTGDVIPLKVKGEHVADLIKVTGYKGGVKGDVSFESVTTNPDNLFRQDSGGDWSNRALFFDGDDYEGYYDATVKNRVRMLNKEMLYASSVDENGNALGNIAADWNRSYSNWSGSMWTRQIAVDDPNLYMDNSRGDNYILAGYNRKDHTVTFRLAVNMPGYKTDEMAKDGGARVASDIKLVDTLPDGWEFMGYKLYAGVTGYNTNAGLGKQSGGGYGQYVQATAIIEPDDPKHVVSFAENGNIGTFTFSKLESPYVILLKARPTPAKMATFQLGNNPAGENQAEFSMKWGSKPYSATEKHRIIVPLKSLGKTATKPVSGVQEWTVNYTPPFEMKQGVYLLDTLAAGLKLRKDAAGGLSLAPSDIAVYPGEMKADGTLQRIGQPLDLADPNSEVKVTADTDSTTGGATLRFDFADPNKLYQIVYQTESQGMQPGTAGNSIQLMGDITLPPIEAHSSISLDANDVAGSANENGLLFLKKIGPDGITPLKDVKFQLFNPDGTPAKDKDNNVMAEKTTGADGKTDFIIQKPGDYLLKQTYIDPYTYLPTTTIYRVRVIDAPGKPVLVDGQKVDSGNPLIVPTPAQGKLTISNTVQGNGGDLDKSFEYTVTFDGADKDGTYPYKGPNGVFSTIKSGDKIFLKHGEAAELPALPAGLVYTVTQTDYTVDGGYTTSPTSRTYSGTVENNGDYKADFINERTVNKLTITNTVMGNGGDTTKEFEYTIVFEDTGKDGNYPSAILGGSTGTIKSGDSFKLKDGQTMEISGLPKDLKYTVTQKSYTLEEYVTNPANWIRTGVMEDKDEVAPFTNVRILMGGLLISNTVKGKDDDKQKKFKYTVTFTGEGADESYSYEKSDGSTGTIKSGDAFELTDDQTFIVQGLLAHLQYTVAQEDYTSDGFVTEPGSLVHTGTIPVKAASEAHFVNTRPYLEGVLRDNNTGEVIPNVKIIVTNKKTDTQQEIWTDGKGEYSIPAEADTDYTITYTKVYHVGGKDVSVPFTQKANVDSGVTDETVPADITAVGIVLFKQLDGTTEVFNDSFISDMYIYLKDKDGNYIQENGHPKAFPMASQGTFTVEGLSEQKYTMEVRYKAENGQELLFKVAPLDVKANGELNISEELVDPYGTVYDVTTGNASTGKKIKGATVTLYYADTQRNRDNGRTPNTKVSLPPVPFPFPPNENKSPEQDSDANGFYAYMVFPEADYYLIVKKSGYVTHRSDTISVDWDIVRYDVPMRPSSSGGSTPGDDGNGTDNGNPPDGENGTDNGNPPDGSGNGPDNGNPPEGSGNGTDNGNPPDGSGNGTDNGNPPDGSGNGTDNGNPPDGNDNGNPPGGNNGINARPPKDDDLDDVPQTGDGGTSSMVYTALALIALVMLRIAMPFRRKKPN</sequence>
<feature type="chain" id="PRO_5045693134" evidence="3">
    <location>
        <begin position="38"/>
        <end position="2027"/>
    </location>
</feature>
<dbReference type="RefSeq" id="WP_378046415.1">
    <property type="nucleotide sequence ID" value="NZ_JBHMDN010000010.1"/>
</dbReference>
<feature type="region of interest" description="Disordered" evidence="1">
    <location>
        <begin position="1795"/>
        <end position="1830"/>
    </location>
</feature>
<keyword evidence="2" id="KW-0812">Transmembrane</keyword>